<dbReference type="SMART" id="SM00516">
    <property type="entry name" value="SEC14"/>
    <property type="match status" value="1"/>
</dbReference>
<reference evidence="3 4" key="1">
    <citation type="journal article" date="2018" name="Front. Microbiol.">
        <title>Genome-Wide Analysis of Corynespora cassiicola Leaf Fall Disease Putative Effectors.</title>
        <authorList>
            <person name="Lopez D."/>
            <person name="Ribeiro S."/>
            <person name="Label P."/>
            <person name="Fumanal B."/>
            <person name="Venisse J.S."/>
            <person name="Kohler A."/>
            <person name="de Oliveira R.R."/>
            <person name="Labutti K."/>
            <person name="Lipzen A."/>
            <person name="Lail K."/>
            <person name="Bauer D."/>
            <person name="Ohm R.A."/>
            <person name="Barry K.W."/>
            <person name="Spatafora J."/>
            <person name="Grigoriev I.V."/>
            <person name="Martin F.M."/>
            <person name="Pujade-Renaud V."/>
        </authorList>
    </citation>
    <scope>NUCLEOTIDE SEQUENCE [LARGE SCALE GENOMIC DNA]</scope>
    <source>
        <strain evidence="3 4">Philippines</strain>
    </source>
</reference>
<dbReference type="PANTHER" id="PTHR45824:SF29">
    <property type="entry name" value="GH16843P"/>
    <property type="match status" value="1"/>
</dbReference>
<evidence type="ECO:0000256" key="1">
    <source>
        <dbReference type="SAM" id="MobiDB-lite"/>
    </source>
</evidence>
<dbReference type="InterPro" id="IPR011074">
    <property type="entry name" value="CRAL/TRIO_N_dom"/>
</dbReference>
<dbReference type="STRING" id="1448308.A0A2T2NKN3"/>
<feature type="domain" description="CRAL-TRIO" evidence="2">
    <location>
        <begin position="106"/>
        <end position="259"/>
    </location>
</feature>
<dbReference type="Pfam" id="PF03765">
    <property type="entry name" value="CRAL_TRIO_N"/>
    <property type="match status" value="1"/>
</dbReference>
<dbReference type="AlphaFoldDB" id="A0A2T2NKN3"/>
<sequence length="359" mass="39679">MPAIGPYPTPADGCKPAAPPALTAEQQTKYDELLTAVKSWETLPKSTAKDAAQEPLSDTEKQWLTRECLLRYLRATKWNLPQAVKRVQETLVWRREYGTDSFTADYISPENETGKQVLLGYDNEGRPCLYLLPQNQNTKAGNKQVEHLVYMLEAAIDLTPPGQETLALLIDFRNSSAGSQPSIGQGRQVMSILQNHYPERLGRALITHLPWYVTAFLKMLSPFIDPVTKTKMRYNEPLTDHIPASQLMKVSGGEVDFQYDHATYWPALTALVTERRAARKERWQAAGGIIGESEVYLWGGDEKPIGGAKEGAAPAAVPEVNGTPAAPVVEAEKKPEEEIANGVAKLDVKDGEEPKKVEA</sequence>
<dbReference type="InterPro" id="IPR036273">
    <property type="entry name" value="CRAL/TRIO_N_dom_sf"/>
</dbReference>
<dbReference type="PANTHER" id="PTHR45824">
    <property type="entry name" value="GH16843P"/>
    <property type="match status" value="1"/>
</dbReference>
<dbReference type="OrthoDB" id="75724at2759"/>
<dbReference type="Proteomes" id="UP000240883">
    <property type="component" value="Unassembled WGS sequence"/>
</dbReference>
<dbReference type="SUPFAM" id="SSF46938">
    <property type="entry name" value="CRAL/TRIO N-terminal domain"/>
    <property type="match status" value="1"/>
</dbReference>
<accession>A0A2T2NKN3</accession>
<organism evidence="3 4">
    <name type="scientific">Corynespora cassiicola Philippines</name>
    <dbReference type="NCBI Taxonomy" id="1448308"/>
    <lineage>
        <taxon>Eukaryota</taxon>
        <taxon>Fungi</taxon>
        <taxon>Dikarya</taxon>
        <taxon>Ascomycota</taxon>
        <taxon>Pezizomycotina</taxon>
        <taxon>Dothideomycetes</taxon>
        <taxon>Pleosporomycetidae</taxon>
        <taxon>Pleosporales</taxon>
        <taxon>Corynesporascaceae</taxon>
        <taxon>Corynespora</taxon>
    </lineage>
</organism>
<dbReference type="PROSITE" id="PS50191">
    <property type="entry name" value="CRAL_TRIO"/>
    <property type="match status" value="1"/>
</dbReference>
<dbReference type="InterPro" id="IPR036865">
    <property type="entry name" value="CRAL-TRIO_dom_sf"/>
</dbReference>
<dbReference type="SMART" id="SM01100">
    <property type="entry name" value="CRAL_TRIO_N"/>
    <property type="match status" value="1"/>
</dbReference>
<dbReference type="Gene3D" id="3.40.525.10">
    <property type="entry name" value="CRAL-TRIO lipid binding domain"/>
    <property type="match status" value="1"/>
</dbReference>
<dbReference type="GO" id="GO:0008289">
    <property type="term" value="F:lipid binding"/>
    <property type="evidence" value="ECO:0007669"/>
    <property type="project" value="UniProtKB-ARBA"/>
</dbReference>
<dbReference type="InterPro" id="IPR001251">
    <property type="entry name" value="CRAL-TRIO_dom"/>
</dbReference>
<name>A0A2T2NKN3_CORCC</name>
<evidence type="ECO:0000313" key="3">
    <source>
        <dbReference type="EMBL" id="PSN65919.1"/>
    </source>
</evidence>
<proteinExistence type="predicted"/>
<dbReference type="Pfam" id="PF00650">
    <property type="entry name" value="CRAL_TRIO"/>
    <property type="match status" value="1"/>
</dbReference>
<gene>
    <name evidence="3" type="ORF">BS50DRAFT_574411</name>
</gene>
<dbReference type="GO" id="GO:0008526">
    <property type="term" value="F:phosphatidylinositol transfer activity"/>
    <property type="evidence" value="ECO:0007669"/>
    <property type="project" value="TreeGrafter"/>
</dbReference>
<evidence type="ECO:0000259" key="2">
    <source>
        <dbReference type="PROSITE" id="PS50191"/>
    </source>
</evidence>
<dbReference type="EMBL" id="KZ678136">
    <property type="protein sequence ID" value="PSN65919.1"/>
    <property type="molecule type" value="Genomic_DNA"/>
</dbReference>
<dbReference type="GO" id="GO:0071944">
    <property type="term" value="C:cell periphery"/>
    <property type="evidence" value="ECO:0007669"/>
    <property type="project" value="UniProtKB-ARBA"/>
</dbReference>
<keyword evidence="4" id="KW-1185">Reference proteome</keyword>
<feature type="region of interest" description="Disordered" evidence="1">
    <location>
        <begin position="332"/>
        <end position="359"/>
    </location>
</feature>
<feature type="compositionally biased region" description="Basic and acidic residues" evidence="1">
    <location>
        <begin position="346"/>
        <end position="359"/>
    </location>
</feature>
<evidence type="ECO:0000313" key="4">
    <source>
        <dbReference type="Proteomes" id="UP000240883"/>
    </source>
</evidence>
<dbReference type="SUPFAM" id="SSF52087">
    <property type="entry name" value="CRAL/TRIO domain"/>
    <property type="match status" value="1"/>
</dbReference>
<dbReference type="CDD" id="cd00170">
    <property type="entry name" value="SEC14"/>
    <property type="match status" value="1"/>
</dbReference>
<dbReference type="FunFam" id="3.40.525.10:FF:000013">
    <property type="entry name" value="Phosphatidylinositol transfer protein PDR16"/>
    <property type="match status" value="1"/>
</dbReference>
<dbReference type="InterPro" id="IPR052578">
    <property type="entry name" value="PI_Transfer_CRAL-TRIO"/>
</dbReference>
<protein>
    <submittedName>
        <fullName evidence="3">CRAL/TRIO domain-containing protein</fullName>
    </submittedName>
</protein>